<feature type="signal peptide" evidence="9">
    <location>
        <begin position="1"/>
        <end position="17"/>
    </location>
</feature>
<evidence type="ECO:0000313" key="12">
    <source>
        <dbReference type="Proteomes" id="UP000001610"/>
    </source>
</evidence>
<dbReference type="VEuPathDB" id="FungiDB:CCM_07927"/>
<dbReference type="SUPFAM" id="SSF52743">
    <property type="entry name" value="Subtilisin-like"/>
    <property type="match status" value="1"/>
</dbReference>
<dbReference type="HOGENOM" id="CLU_013783_4_0_1"/>
<reference evidence="11 12" key="1">
    <citation type="journal article" date="2011" name="Genome Biol.">
        <title>Genome sequence of the insect pathogenic fungus Cordyceps militaris, a valued traditional Chinese medicine.</title>
        <authorList>
            <person name="Zheng P."/>
            <person name="Xia Y."/>
            <person name="Xiao G."/>
            <person name="Xiong C."/>
            <person name="Hu X."/>
            <person name="Zhang S."/>
            <person name="Zheng H."/>
            <person name="Huang Y."/>
            <person name="Zhou Y."/>
            <person name="Wang S."/>
            <person name="Zhao G.P."/>
            <person name="Liu X."/>
            <person name="St Leger R.J."/>
            <person name="Wang C."/>
        </authorList>
    </citation>
    <scope>NUCLEOTIDE SEQUENCE [LARGE SCALE GENOMIC DNA]</scope>
    <source>
        <strain evidence="11 12">CM01</strain>
    </source>
</reference>
<dbReference type="Pfam" id="PF09286">
    <property type="entry name" value="Pro-kuma_activ"/>
    <property type="match status" value="1"/>
</dbReference>
<dbReference type="InterPro" id="IPR050819">
    <property type="entry name" value="Tripeptidyl-peptidase_I"/>
</dbReference>
<feature type="domain" description="Peptidase S53" evidence="10">
    <location>
        <begin position="238"/>
        <end position="636"/>
    </location>
</feature>
<dbReference type="InterPro" id="IPR030400">
    <property type="entry name" value="Sedolisin_dom"/>
</dbReference>
<dbReference type="GO" id="GO:0004252">
    <property type="term" value="F:serine-type endopeptidase activity"/>
    <property type="evidence" value="ECO:0007669"/>
    <property type="project" value="UniProtKB-UniRule"/>
</dbReference>
<dbReference type="GeneID" id="18169937"/>
<feature type="active site" description="Charge relay system" evidence="8">
    <location>
        <position position="318"/>
    </location>
</feature>
<feature type="active site" description="Charge relay system" evidence="8">
    <location>
        <position position="314"/>
    </location>
</feature>
<dbReference type="CDD" id="cd11377">
    <property type="entry name" value="Pro-peptidase_S53"/>
    <property type="match status" value="1"/>
</dbReference>
<keyword evidence="3 8" id="KW-0479">Metal-binding</keyword>
<dbReference type="InterPro" id="IPR015366">
    <property type="entry name" value="S53_propep"/>
</dbReference>
<feature type="binding site" evidence="8">
    <location>
        <position position="591"/>
    </location>
    <ligand>
        <name>Ca(2+)</name>
        <dbReference type="ChEBI" id="CHEBI:29108"/>
    </ligand>
</feature>
<evidence type="ECO:0000256" key="8">
    <source>
        <dbReference type="PROSITE-ProRule" id="PRU01032"/>
    </source>
</evidence>
<evidence type="ECO:0000259" key="10">
    <source>
        <dbReference type="PROSITE" id="PS51695"/>
    </source>
</evidence>
<dbReference type="AlphaFoldDB" id="G3JP65"/>
<protein>
    <submittedName>
        <fullName evidence="11">Alkaline serine protease AorO, putative</fullName>
    </submittedName>
</protein>
<dbReference type="PANTHER" id="PTHR14218">
    <property type="entry name" value="PROTEASE S8 TRIPEPTIDYL PEPTIDASE I CLN2"/>
    <property type="match status" value="1"/>
</dbReference>
<dbReference type="KEGG" id="cmt:CCM_07927"/>
<keyword evidence="6 8" id="KW-0106">Calcium</keyword>
<gene>
    <name evidence="11" type="ORF">CCM_07927</name>
</gene>
<dbReference type="CDD" id="cd04056">
    <property type="entry name" value="Peptidases_S53"/>
    <property type="match status" value="1"/>
</dbReference>
<evidence type="ECO:0000256" key="7">
    <source>
        <dbReference type="ARBA" id="ARBA00023145"/>
    </source>
</evidence>
<dbReference type="Proteomes" id="UP000001610">
    <property type="component" value="Unassembled WGS sequence"/>
</dbReference>
<dbReference type="eggNOG" id="ENOG502QTN1">
    <property type="taxonomic scope" value="Eukaryota"/>
</dbReference>
<dbReference type="SUPFAM" id="SSF54897">
    <property type="entry name" value="Protease propeptides/inhibitors"/>
    <property type="match status" value="1"/>
</dbReference>
<evidence type="ECO:0000256" key="1">
    <source>
        <dbReference type="ARBA" id="ARBA00004239"/>
    </source>
</evidence>
<feature type="binding site" evidence="8">
    <location>
        <position position="614"/>
    </location>
    <ligand>
        <name>Ca(2+)</name>
        <dbReference type="ChEBI" id="CHEBI:29108"/>
    </ligand>
</feature>
<dbReference type="OMA" id="CNEYHVP"/>
<dbReference type="MEROPS" id="S53.007"/>
<dbReference type="Gene3D" id="3.40.50.200">
    <property type="entry name" value="Peptidase S8/S53 domain"/>
    <property type="match status" value="1"/>
</dbReference>
<dbReference type="EMBL" id="JH126404">
    <property type="protein sequence ID" value="EGX89675.1"/>
    <property type="molecule type" value="Genomic_DNA"/>
</dbReference>
<comment type="cofactor">
    <cofactor evidence="8">
        <name>Ca(2+)</name>
        <dbReference type="ChEBI" id="CHEBI:29108"/>
    </cofactor>
    <text evidence="8">Binds 1 Ca(2+) ion per subunit.</text>
</comment>
<feature type="binding site" evidence="8">
    <location>
        <position position="592"/>
    </location>
    <ligand>
        <name>Ca(2+)</name>
        <dbReference type="ChEBI" id="CHEBI:29108"/>
    </ligand>
</feature>
<dbReference type="GO" id="GO:0046872">
    <property type="term" value="F:metal ion binding"/>
    <property type="evidence" value="ECO:0007669"/>
    <property type="project" value="UniProtKB-UniRule"/>
</dbReference>
<dbReference type="GO" id="GO:0006508">
    <property type="term" value="P:proteolysis"/>
    <property type="evidence" value="ECO:0007669"/>
    <property type="project" value="UniProtKB-KW"/>
</dbReference>
<dbReference type="GO" id="GO:0008240">
    <property type="term" value="F:tripeptidyl-peptidase activity"/>
    <property type="evidence" value="ECO:0007669"/>
    <property type="project" value="TreeGrafter"/>
</dbReference>
<dbReference type="OrthoDB" id="409122at2759"/>
<keyword evidence="12" id="KW-1185">Reference proteome</keyword>
<evidence type="ECO:0000256" key="6">
    <source>
        <dbReference type="ARBA" id="ARBA00022837"/>
    </source>
</evidence>
<evidence type="ECO:0000256" key="9">
    <source>
        <dbReference type="SAM" id="SignalP"/>
    </source>
</evidence>
<comment type="subcellular location">
    <subcellularLocation>
        <location evidence="1">Secreted</location>
        <location evidence="1">Extracellular space</location>
    </subcellularLocation>
</comment>
<dbReference type="PROSITE" id="PS51695">
    <property type="entry name" value="SEDOLISIN"/>
    <property type="match status" value="1"/>
</dbReference>
<keyword evidence="9" id="KW-0732">Signal</keyword>
<evidence type="ECO:0000313" key="11">
    <source>
        <dbReference type="EMBL" id="EGX89675.1"/>
    </source>
</evidence>
<feature type="active site" description="Charge relay system" evidence="8">
    <location>
        <position position="550"/>
    </location>
</feature>
<evidence type="ECO:0000256" key="3">
    <source>
        <dbReference type="ARBA" id="ARBA00022723"/>
    </source>
</evidence>
<feature type="chain" id="PRO_5003446351" evidence="9">
    <location>
        <begin position="18"/>
        <end position="637"/>
    </location>
</feature>
<dbReference type="SMART" id="SM00944">
    <property type="entry name" value="Pro-kuma_activ"/>
    <property type="match status" value="1"/>
</dbReference>
<dbReference type="InterPro" id="IPR036852">
    <property type="entry name" value="Peptidase_S8/S53_dom_sf"/>
</dbReference>
<keyword evidence="4 8" id="KW-0378">Hydrolase</keyword>
<proteinExistence type="predicted"/>
<sequence length="637" mass="69857">MKLASVYLLGLVASVAAVPSARTRYVVHERRNTTARSNFSKRDAVPSDERIQVRVALKQRNLDKGMDYLMDVSDPNSPNYGKHYSAEQVAELFKPADESVESVKRWLAGAGISDKSLVVPKSGGSVYFSTTVDRLESILQTRYHVYHHARGDVEHIGTDEYSLPSDVSDVVDFVVPGLAMMRKRAAGGAQSSLARRKILEARAKGTVTTKVAMMRLFSGYGAQETDRLLGNRKKCSQIVTPECIRAMYNVPRGSLADPSNKMGIYESEHQKYAQEDLDKYFTLIAPEIPNGTHPEVNIIGHDRANGTLAEAGKESTLDFQLAYPLIWPQQIVDFQTEYDDAHPHGYFNFFLDAIDGSYCDYMGGYDPNVDGTPSAHQCGVFNRTNVISISYGFPEKDYPVNYQKCDEFMKLGLQGTSMFLASGDRGVAEEGCLGENGDVFTADQSSSCPYMTSVGSTQIVPGGDAGDEEMVTRWFSPGGGFSNIFPRPEYQKHASHDPGYANYSTVDMKIPYASGGVYNGAGRGYPDIAAAGDFGFIVYQGKILYEGGTSMSAPVIGAMFNLINEERIKRGKGPVGFVNPTLYQHEEIFHDVVKGGMYTGGGVCKDKGFNATRGWDPTTGMGTPKFDKMLEVFLNLA</sequence>
<organism evidence="11 12">
    <name type="scientific">Cordyceps militaris (strain CM01)</name>
    <name type="common">Caterpillar fungus</name>
    <dbReference type="NCBI Taxonomy" id="983644"/>
    <lineage>
        <taxon>Eukaryota</taxon>
        <taxon>Fungi</taxon>
        <taxon>Dikarya</taxon>
        <taxon>Ascomycota</taxon>
        <taxon>Pezizomycotina</taxon>
        <taxon>Sordariomycetes</taxon>
        <taxon>Hypocreomycetidae</taxon>
        <taxon>Hypocreales</taxon>
        <taxon>Cordycipitaceae</taxon>
        <taxon>Cordyceps</taxon>
    </lineage>
</organism>
<keyword evidence="7" id="KW-0865">Zymogen</keyword>
<evidence type="ECO:0000256" key="4">
    <source>
        <dbReference type="ARBA" id="ARBA00022801"/>
    </source>
</evidence>
<accession>G3JP65</accession>
<dbReference type="GO" id="GO:0005576">
    <property type="term" value="C:extracellular region"/>
    <property type="evidence" value="ECO:0007669"/>
    <property type="project" value="UniProtKB-SubCell"/>
</dbReference>
<dbReference type="InParanoid" id="G3JP65"/>
<dbReference type="PANTHER" id="PTHR14218:SF19">
    <property type="entry name" value="SERINE PROTEASE AORO, PUTATIVE (AFU_ORTHOLOGUE AFUA_6G10250)-RELATED"/>
    <property type="match status" value="1"/>
</dbReference>
<evidence type="ECO:0000256" key="5">
    <source>
        <dbReference type="ARBA" id="ARBA00022825"/>
    </source>
</evidence>
<keyword evidence="2 8" id="KW-0645">Protease</keyword>
<dbReference type="RefSeq" id="XP_006673130.1">
    <property type="nucleotide sequence ID" value="XM_006673067.1"/>
</dbReference>
<keyword evidence="5 8" id="KW-0720">Serine protease</keyword>
<feature type="binding site" evidence="8">
    <location>
        <position position="616"/>
    </location>
    <ligand>
        <name>Ca(2+)</name>
        <dbReference type="ChEBI" id="CHEBI:29108"/>
    </ligand>
</feature>
<name>G3JP65_CORMM</name>
<evidence type="ECO:0000256" key="2">
    <source>
        <dbReference type="ARBA" id="ARBA00022670"/>
    </source>
</evidence>